<evidence type="ECO:0000313" key="2">
    <source>
        <dbReference type="Proteomes" id="UP000555828"/>
    </source>
</evidence>
<accession>A0A841GTE8</accession>
<protein>
    <submittedName>
        <fullName evidence="1">Uncharacterized protein</fullName>
    </submittedName>
</protein>
<proteinExistence type="predicted"/>
<comment type="caution">
    <text evidence="1">The sequence shown here is derived from an EMBL/GenBank/DDBJ whole genome shotgun (WGS) entry which is preliminary data.</text>
</comment>
<dbReference type="EMBL" id="JACHEX010000002">
    <property type="protein sequence ID" value="MBB6062590.1"/>
    <property type="molecule type" value="Genomic_DNA"/>
</dbReference>
<dbReference type="Proteomes" id="UP000555828">
    <property type="component" value="Unassembled WGS sequence"/>
</dbReference>
<reference evidence="1 2" key="1">
    <citation type="submission" date="2020-08" db="EMBL/GenBank/DDBJ databases">
        <title>Genomic Encyclopedia of Type Strains, Phase IV (KMG-IV): sequencing the most valuable type-strain genomes for metagenomic binning, comparative biology and taxonomic classification.</title>
        <authorList>
            <person name="Goeker M."/>
        </authorList>
    </citation>
    <scope>NUCLEOTIDE SEQUENCE [LARGE SCALE GENOMIC DNA]</scope>
    <source>
        <strain evidence="1 2">DSM 13481</strain>
    </source>
</reference>
<organism evidence="1 2">
    <name type="scientific">Thermosipho japonicus</name>
    <dbReference type="NCBI Taxonomy" id="90323"/>
    <lineage>
        <taxon>Bacteria</taxon>
        <taxon>Thermotogati</taxon>
        <taxon>Thermotogota</taxon>
        <taxon>Thermotogae</taxon>
        <taxon>Thermotogales</taxon>
        <taxon>Fervidobacteriaceae</taxon>
        <taxon>Thermosipho</taxon>
    </lineage>
</organism>
<dbReference type="RefSeq" id="WP_184619247.1">
    <property type="nucleotide sequence ID" value="NZ_JACHEX010000002.1"/>
</dbReference>
<keyword evidence="2" id="KW-1185">Reference proteome</keyword>
<dbReference type="AlphaFoldDB" id="A0A841GTE8"/>
<name>A0A841GTE8_9BACT</name>
<sequence length="416" mass="48696">MKKLILLFLGVGLTLFSNVPIVKINITAPSYIEIINATIYDSIIESGKFKLYLQEELKKLYQELRLQDLLSNKNSILKESKQPIINFNVVVKNLQIKEKKIKKDYLINNESGDYVRVGEKYIKVQKGIYYSYDVNTSRYIPSKEGYYIKGYDGKFYNSNNFYTKFSHEEIVYKVIGKVYYNLFGYANGSFSFSKEIKKRWYKWDETILKPLKKENSQIEILKYIASVIKSNILENIKNAYKLEGIIYNLKKDRVILNIGKKDGVLPGTVFTIAENKGQIVIRNVENNYSEAEFYYLKKHSKIEIGDQVVEDSKKIFIPISLGIYYTNNGLLFSFGLRQRDVYNDKKAFLVVDYFPNTRNYIITLGYNIFDFYELKTYLLLSNDFSIGGMIKYDLFDLMFNYSLQNKTFNFGGGFSW</sequence>
<gene>
    <name evidence="1" type="ORF">HNP65_001028</name>
</gene>
<evidence type="ECO:0000313" key="1">
    <source>
        <dbReference type="EMBL" id="MBB6062590.1"/>
    </source>
</evidence>